<dbReference type="GeneTree" id="ENSGT00940000177341"/>
<dbReference type="InterPro" id="IPR013783">
    <property type="entry name" value="Ig-like_fold"/>
</dbReference>
<dbReference type="SUPFAM" id="SSF48726">
    <property type="entry name" value="Immunoglobulin"/>
    <property type="match status" value="2"/>
</dbReference>
<dbReference type="InterPro" id="IPR003599">
    <property type="entry name" value="Ig_sub"/>
</dbReference>
<dbReference type="GO" id="GO:0007166">
    <property type="term" value="P:cell surface receptor signaling pathway"/>
    <property type="evidence" value="ECO:0007669"/>
    <property type="project" value="TreeGrafter"/>
</dbReference>
<dbReference type="SMART" id="SM00408">
    <property type="entry name" value="IGc2"/>
    <property type="match status" value="2"/>
</dbReference>
<dbReference type="InterPro" id="IPR050488">
    <property type="entry name" value="Ig_Fc_receptor"/>
</dbReference>
<dbReference type="Pfam" id="PF13927">
    <property type="entry name" value="Ig_3"/>
    <property type="match status" value="2"/>
</dbReference>
<dbReference type="CDD" id="cd00096">
    <property type="entry name" value="Ig"/>
    <property type="match status" value="1"/>
</dbReference>
<dbReference type="Proteomes" id="UP000261540">
    <property type="component" value="Unplaced"/>
</dbReference>
<evidence type="ECO:0000313" key="6">
    <source>
        <dbReference type="Proteomes" id="UP000261540"/>
    </source>
</evidence>
<evidence type="ECO:0000313" key="5">
    <source>
        <dbReference type="Ensembl" id="ENSPKIP00000036398.1"/>
    </source>
</evidence>
<accession>A0A3B3T1N7</accession>
<dbReference type="GO" id="GO:0006955">
    <property type="term" value="P:immune response"/>
    <property type="evidence" value="ECO:0007669"/>
    <property type="project" value="TreeGrafter"/>
</dbReference>
<dbReference type="PROSITE" id="PS50835">
    <property type="entry name" value="IG_LIKE"/>
    <property type="match status" value="2"/>
</dbReference>
<dbReference type="InterPro" id="IPR007110">
    <property type="entry name" value="Ig-like_dom"/>
</dbReference>
<keyword evidence="1" id="KW-0732">Signal</keyword>
<dbReference type="GO" id="GO:0004888">
    <property type="term" value="F:transmembrane signaling receptor activity"/>
    <property type="evidence" value="ECO:0007669"/>
    <property type="project" value="TreeGrafter"/>
</dbReference>
<keyword evidence="3" id="KW-1133">Transmembrane helix</keyword>
<dbReference type="GO" id="GO:0009897">
    <property type="term" value="C:external side of plasma membrane"/>
    <property type="evidence" value="ECO:0007669"/>
    <property type="project" value="TreeGrafter"/>
</dbReference>
<reference evidence="5" key="2">
    <citation type="submission" date="2025-09" db="UniProtKB">
        <authorList>
            <consortium name="Ensembl"/>
        </authorList>
    </citation>
    <scope>IDENTIFICATION</scope>
</reference>
<dbReference type="InterPro" id="IPR003598">
    <property type="entry name" value="Ig_sub2"/>
</dbReference>
<dbReference type="PANTHER" id="PTHR11481">
    <property type="entry name" value="IMMUNOGLOBULIN FC RECEPTOR"/>
    <property type="match status" value="1"/>
</dbReference>
<evidence type="ECO:0000256" key="2">
    <source>
        <dbReference type="ARBA" id="ARBA00023157"/>
    </source>
</evidence>
<dbReference type="PANTHER" id="PTHR11481:SF64">
    <property type="entry name" value="FC RECEPTOR-LIKE PROTEIN 4"/>
    <property type="match status" value="1"/>
</dbReference>
<keyword evidence="6" id="KW-1185">Reference proteome</keyword>
<dbReference type="Ensembl" id="ENSPKIT00000017345.1">
    <property type="protein sequence ID" value="ENSPKIP00000036398.1"/>
    <property type="gene ID" value="ENSPKIG00000014976.1"/>
</dbReference>
<feature type="transmembrane region" description="Helical" evidence="3">
    <location>
        <begin position="283"/>
        <end position="305"/>
    </location>
</feature>
<proteinExistence type="predicted"/>
<feature type="domain" description="Ig-like" evidence="4">
    <location>
        <begin position="17"/>
        <end position="111"/>
    </location>
</feature>
<reference evidence="5" key="1">
    <citation type="submission" date="2025-08" db="UniProtKB">
        <authorList>
            <consortium name="Ensembl"/>
        </authorList>
    </citation>
    <scope>IDENTIFICATION</scope>
</reference>
<feature type="domain" description="Ig-like" evidence="4">
    <location>
        <begin position="193"/>
        <end position="270"/>
    </location>
</feature>
<evidence type="ECO:0000259" key="4">
    <source>
        <dbReference type="PROSITE" id="PS50835"/>
    </source>
</evidence>
<sequence>VTWSVSLTMSLRKLNTPRTRLTVEPPGPAVYVGEVVSLWCQLEGSPTTGWTYTWYPPATRTTMTPIPGHRSTGGRYTIFGVLPSDQGPYQCLAERIGPPPTAVLSNSVTLTVMDLPPGTLTITPDSRRHFQGDGLSLHCRSSLETGYPGDSMRKRGCQTYNFTSLNSCNTGLYWCESEGQRTNAIDITVDESPVIIQGPTRSVSHGGNVTLQCRYRWFSPKNITFYKDGMEIETRGDGRMTMWGVTKEDEGFYWCSGEGTGMISAETWVSVTALSGSPAGPELFVVMICIVIFLMLIPTLGILAYRW</sequence>
<evidence type="ECO:0000256" key="3">
    <source>
        <dbReference type="SAM" id="Phobius"/>
    </source>
</evidence>
<dbReference type="Gene3D" id="2.60.40.10">
    <property type="entry name" value="Immunoglobulins"/>
    <property type="match status" value="3"/>
</dbReference>
<name>A0A3B3T1N7_9TELE</name>
<keyword evidence="2" id="KW-1015">Disulfide bond</keyword>
<dbReference type="SMART" id="SM00409">
    <property type="entry name" value="IG"/>
    <property type="match status" value="2"/>
</dbReference>
<dbReference type="InterPro" id="IPR036179">
    <property type="entry name" value="Ig-like_dom_sf"/>
</dbReference>
<dbReference type="AlphaFoldDB" id="A0A3B3T1N7"/>
<keyword evidence="3" id="KW-0812">Transmembrane</keyword>
<organism evidence="5 6">
    <name type="scientific">Paramormyrops kingsleyae</name>
    <dbReference type="NCBI Taxonomy" id="1676925"/>
    <lineage>
        <taxon>Eukaryota</taxon>
        <taxon>Metazoa</taxon>
        <taxon>Chordata</taxon>
        <taxon>Craniata</taxon>
        <taxon>Vertebrata</taxon>
        <taxon>Euteleostomi</taxon>
        <taxon>Actinopterygii</taxon>
        <taxon>Neopterygii</taxon>
        <taxon>Teleostei</taxon>
        <taxon>Osteoglossocephala</taxon>
        <taxon>Osteoglossomorpha</taxon>
        <taxon>Osteoglossiformes</taxon>
        <taxon>Mormyridae</taxon>
        <taxon>Paramormyrops</taxon>
    </lineage>
</organism>
<keyword evidence="3" id="KW-0472">Membrane</keyword>
<evidence type="ECO:0000256" key="1">
    <source>
        <dbReference type="ARBA" id="ARBA00022729"/>
    </source>
</evidence>
<protein>
    <recommendedName>
        <fullName evidence="4">Ig-like domain-containing protein</fullName>
    </recommendedName>
</protein>